<evidence type="ECO:0000313" key="6">
    <source>
        <dbReference type="Proteomes" id="UP000041254"/>
    </source>
</evidence>
<dbReference type="InterPro" id="IPR019819">
    <property type="entry name" value="Carboxylesterase_B_CS"/>
</dbReference>
<feature type="chain" id="PRO_5005187657" description="Carboxylesterase type B domain-containing protein" evidence="3">
    <location>
        <begin position="18"/>
        <end position="233"/>
    </location>
</feature>
<evidence type="ECO:0000259" key="4">
    <source>
        <dbReference type="Pfam" id="PF00135"/>
    </source>
</evidence>
<dbReference type="AlphaFoldDB" id="A0A0G4EHZ5"/>
<dbReference type="OrthoDB" id="408631at2759"/>
<keyword evidence="3" id="KW-0732">Signal</keyword>
<proteinExistence type="inferred from homology"/>
<name>A0A0G4EHZ5_VITBC</name>
<organism evidence="5 6">
    <name type="scientific">Vitrella brassicaformis (strain CCMP3155)</name>
    <dbReference type="NCBI Taxonomy" id="1169540"/>
    <lineage>
        <taxon>Eukaryota</taxon>
        <taxon>Sar</taxon>
        <taxon>Alveolata</taxon>
        <taxon>Colpodellida</taxon>
        <taxon>Vitrellaceae</taxon>
        <taxon>Vitrella</taxon>
    </lineage>
</organism>
<protein>
    <recommendedName>
        <fullName evidence="4">Carboxylesterase type B domain-containing protein</fullName>
    </recommendedName>
</protein>
<evidence type="ECO:0000256" key="2">
    <source>
        <dbReference type="ARBA" id="ARBA00022801"/>
    </source>
</evidence>
<dbReference type="SUPFAM" id="SSF53474">
    <property type="entry name" value="alpha/beta-Hydrolases"/>
    <property type="match status" value="1"/>
</dbReference>
<dbReference type="PANTHER" id="PTHR43142:SF1">
    <property type="entry name" value="CARBOXYLIC ESTER HYDROLASE"/>
    <property type="match status" value="1"/>
</dbReference>
<reference evidence="5 6" key="1">
    <citation type="submission" date="2014-11" db="EMBL/GenBank/DDBJ databases">
        <authorList>
            <person name="Zhu J."/>
            <person name="Qi W."/>
            <person name="Song R."/>
        </authorList>
    </citation>
    <scope>NUCLEOTIDE SEQUENCE [LARGE SCALE GENOMIC DNA]</scope>
</reference>
<dbReference type="VEuPathDB" id="CryptoDB:Vbra_7448"/>
<dbReference type="InterPro" id="IPR002018">
    <property type="entry name" value="CarbesteraseB"/>
</dbReference>
<dbReference type="Proteomes" id="UP000041254">
    <property type="component" value="Unassembled WGS sequence"/>
</dbReference>
<feature type="domain" description="Carboxylesterase type B" evidence="4">
    <location>
        <begin position="11"/>
        <end position="103"/>
    </location>
</feature>
<dbReference type="EMBL" id="CDMY01000231">
    <property type="protein sequence ID" value="CEL95602.1"/>
    <property type="molecule type" value="Genomic_DNA"/>
</dbReference>
<dbReference type="Pfam" id="PF00135">
    <property type="entry name" value="COesterase"/>
    <property type="match status" value="1"/>
</dbReference>
<dbReference type="PANTHER" id="PTHR43142">
    <property type="entry name" value="CARBOXYLIC ESTER HYDROLASE"/>
    <property type="match status" value="1"/>
</dbReference>
<dbReference type="PROSITE" id="PS00941">
    <property type="entry name" value="CARBOXYLESTERASE_B_2"/>
    <property type="match status" value="1"/>
</dbReference>
<sequence>MLSVLTCLSAGIRYATAERFKPAQEVVYQQPESFNVAENKGNACISGCGLTVNTDAICESPNGVESEDCLFLSIWRPTVLTEIRRQITIVLHGGGFLAGSGMADFSYVEELARRTGSGGVRRLCRFDELTIKIWGFSAGAKLAACLLTSPATPIFTGLQLEQIDRVILSSGSWGLPLRDSKLLKIQTETILKTLKCIGLLEHLQVDEDNGAFIVQDSVITWLEVCINGTQQEH</sequence>
<evidence type="ECO:0000256" key="1">
    <source>
        <dbReference type="ARBA" id="ARBA00005964"/>
    </source>
</evidence>
<dbReference type="InParanoid" id="A0A0G4EHZ5"/>
<keyword evidence="6" id="KW-1185">Reference proteome</keyword>
<dbReference type="PhylomeDB" id="A0A0G4EHZ5"/>
<keyword evidence="2" id="KW-0378">Hydrolase</keyword>
<evidence type="ECO:0000313" key="5">
    <source>
        <dbReference type="EMBL" id="CEL95602.1"/>
    </source>
</evidence>
<comment type="similarity">
    <text evidence="1">Belongs to the type-B carboxylesterase/lipase family.</text>
</comment>
<feature type="signal peptide" evidence="3">
    <location>
        <begin position="1"/>
        <end position="17"/>
    </location>
</feature>
<gene>
    <name evidence="5" type="ORF">Vbra_7448</name>
</gene>
<dbReference type="Gene3D" id="3.40.50.1820">
    <property type="entry name" value="alpha/beta hydrolase"/>
    <property type="match status" value="2"/>
</dbReference>
<dbReference type="InterPro" id="IPR029058">
    <property type="entry name" value="AB_hydrolase_fold"/>
</dbReference>
<evidence type="ECO:0000256" key="3">
    <source>
        <dbReference type="SAM" id="SignalP"/>
    </source>
</evidence>
<dbReference type="GO" id="GO:0016787">
    <property type="term" value="F:hydrolase activity"/>
    <property type="evidence" value="ECO:0007669"/>
    <property type="project" value="UniProtKB-KW"/>
</dbReference>
<accession>A0A0G4EHZ5</accession>